<dbReference type="PROSITE" id="PS50070">
    <property type="entry name" value="KRINGLE_2"/>
    <property type="match status" value="1"/>
</dbReference>
<comment type="catalytic activity">
    <reaction evidence="25">
        <text>Selective cleavage of 103-Arg-|-Ser-104 and 124-Ile-|-Ile-125 bonds in Limulus clotting factor B to form activated factor B. Cleavage of -Pro-Arg-|-Xaa- bonds in synthetic substrates.</text>
        <dbReference type="EC" id="3.4.21.84"/>
    </reaction>
</comment>
<evidence type="ECO:0000256" key="19">
    <source>
        <dbReference type="ARBA" id="ARBA00037553"/>
    </source>
</evidence>
<dbReference type="GO" id="GO:0005794">
    <property type="term" value="C:Golgi apparatus"/>
    <property type="evidence" value="ECO:0007669"/>
    <property type="project" value="UniProtKB-SubCell"/>
</dbReference>
<comment type="function">
    <text evidence="19">Protein C is a vitamin K-dependent serine protease that regulates blood coagulation by inactivating factors Va and VIIIa in the presence of calcium ions and phospholipids. Exerts a protective effect on the endothelial cell barrier function.</text>
</comment>
<feature type="chain" id="PRO_5043344161" description="Vitamin K-dependent protein C" evidence="29">
    <location>
        <begin position="16"/>
        <end position="1240"/>
    </location>
</feature>
<feature type="region of interest" description="Disordered" evidence="28">
    <location>
        <begin position="103"/>
        <end position="137"/>
    </location>
</feature>
<dbReference type="Gene3D" id="2.40.20.10">
    <property type="entry name" value="Plasminogen Kringle 4"/>
    <property type="match status" value="1"/>
</dbReference>
<dbReference type="PROSITE" id="PS00134">
    <property type="entry name" value="TRYPSIN_HIS"/>
    <property type="match status" value="2"/>
</dbReference>
<dbReference type="InterPro" id="IPR050127">
    <property type="entry name" value="Serine_Proteases_S1"/>
</dbReference>
<dbReference type="InterPro" id="IPR018114">
    <property type="entry name" value="TRYPSIN_HIS"/>
</dbReference>
<evidence type="ECO:0000256" key="22">
    <source>
        <dbReference type="ARBA" id="ARBA00041306"/>
    </source>
</evidence>
<dbReference type="EMBL" id="OB667404">
    <property type="protein sequence ID" value="CAD7233966.1"/>
    <property type="molecule type" value="Genomic_DNA"/>
</dbReference>
<evidence type="ECO:0000256" key="13">
    <source>
        <dbReference type="ARBA" id="ARBA00022825"/>
    </source>
</evidence>
<evidence type="ECO:0000256" key="4">
    <source>
        <dbReference type="ARBA" id="ARBA00022525"/>
    </source>
</evidence>
<evidence type="ECO:0000256" key="12">
    <source>
        <dbReference type="ARBA" id="ARBA00022824"/>
    </source>
</evidence>
<comment type="caution">
    <text evidence="27">Lacks conserved residue(s) required for the propagation of feature annotation.</text>
</comment>
<evidence type="ECO:0000256" key="21">
    <source>
        <dbReference type="ARBA" id="ARBA00040219"/>
    </source>
</evidence>
<dbReference type="InterPro" id="IPR038178">
    <property type="entry name" value="Kringle_sf"/>
</dbReference>
<feature type="non-terminal residue" evidence="30">
    <location>
        <position position="1"/>
    </location>
</feature>
<comment type="subcellular location">
    <subcellularLocation>
        <location evidence="1">Endoplasmic reticulum</location>
    </subcellularLocation>
    <subcellularLocation>
        <location evidence="2">Golgi apparatus</location>
    </subcellularLocation>
    <subcellularLocation>
        <location evidence="3">Secreted</location>
    </subcellularLocation>
</comment>
<dbReference type="PROSITE" id="PS00135">
    <property type="entry name" value="TRYPSIN_SER"/>
    <property type="match status" value="3"/>
</dbReference>
<name>A0A7R8ZW63_9CRUS</name>
<evidence type="ECO:0000256" key="17">
    <source>
        <dbReference type="ARBA" id="ARBA00024195"/>
    </source>
</evidence>
<protein>
    <recommendedName>
        <fullName evidence="21">Vitamin K-dependent protein C</fullName>
        <ecNumber evidence="20">3.4.21.69</ecNumber>
        <ecNumber evidence="26">3.4.21.84</ecNumber>
    </recommendedName>
    <alternativeName>
        <fullName evidence="24">Anticoagulant protein C</fullName>
    </alternativeName>
    <alternativeName>
        <fullName evidence="22">Autoprothrombin IIA</fullName>
    </alternativeName>
    <alternativeName>
        <fullName evidence="23">Blood coagulation factor XIV</fullName>
    </alternativeName>
</protein>
<evidence type="ECO:0000313" key="30">
    <source>
        <dbReference type="EMBL" id="CAD7233966.1"/>
    </source>
</evidence>
<dbReference type="PROSITE" id="PS00021">
    <property type="entry name" value="KRINGLE_1"/>
    <property type="match status" value="1"/>
</dbReference>
<evidence type="ECO:0000256" key="11">
    <source>
        <dbReference type="ARBA" id="ARBA00022820"/>
    </source>
</evidence>
<dbReference type="SUPFAM" id="SSF50494">
    <property type="entry name" value="Trypsin-like serine proteases"/>
    <property type="match status" value="3"/>
</dbReference>
<dbReference type="PRINTS" id="PR00722">
    <property type="entry name" value="CHYMOTRYPSIN"/>
</dbReference>
<organism evidence="30">
    <name type="scientific">Cyprideis torosa</name>
    <dbReference type="NCBI Taxonomy" id="163714"/>
    <lineage>
        <taxon>Eukaryota</taxon>
        <taxon>Metazoa</taxon>
        <taxon>Ecdysozoa</taxon>
        <taxon>Arthropoda</taxon>
        <taxon>Crustacea</taxon>
        <taxon>Oligostraca</taxon>
        <taxon>Ostracoda</taxon>
        <taxon>Podocopa</taxon>
        <taxon>Podocopida</taxon>
        <taxon>Cytherocopina</taxon>
        <taxon>Cytheroidea</taxon>
        <taxon>Cytherideidae</taxon>
        <taxon>Cyprideis</taxon>
    </lineage>
</organism>
<feature type="signal peptide" evidence="29">
    <location>
        <begin position="1"/>
        <end position="15"/>
    </location>
</feature>
<keyword evidence="7" id="KW-0645">Protease</keyword>
<dbReference type="InterPro" id="IPR013806">
    <property type="entry name" value="Kringle-like"/>
</dbReference>
<dbReference type="PANTHER" id="PTHR24264:SF65">
    <property type="entry name" value="SRCR DOMAIN-CONTAINING PROTEIN"/>
    <property type="match status" value="1"/>
</dbReference>
<dbReference type="SMART" id="SM00130">
    <property type="entry name" value="KR"/>
    <property type="match status" value="1"/>
</dbReference>
<dbReference type="FunFam" id="2.40.10.10:FF:000120">
    <property type="entry name" value="Putative serine protease"/>
    <property type="match status" value="1"/>
</dbReference>
<reference evidence="30" key="1">
    <citation type="submission" date="2020-11" db="EMBL/GenBank/DDBJ databases">
        <authorList>
            <person name="Tran Van P."/>
        </authorList>
    </citation>
    <scope>NUCLEOTIDE SEQUENCE</scope>
</reference>
<evidence type="ECO:0000256" key="20">
    <source>
        <dbReference type="ARBA" id="ARBA00038995"/>
    </source>
</evidence>
<dbReference type="SMART" id="SM00020">
    <property type="entry name" value="Tryp_SPc"/>
    <property type="match status" value="3"/>
</dbReference>
<dbReference type="InterPro" id="IPR001254">
    <property type="entry name" value="Trypsin_dom"/>
</dbReference>
<evidence type="ECO:0000256" key="6">
    <source>
        <dbReference type="ARBA" id="ARBA00022659"/>
    </source>
</evidence>
<dbReference type="FunFam" id="2.40.10.10:FF:000002">
    <property type="entry name" value="Transmembrane protease serine"/>
    <property type="match status" value="1"/>
</dbReference>
<evidence type="ECO:0000256" key="26">
    <source>
        <dbReference type="ARBA" id="ARBA00066707"/>
    </source>
</evidence>
<sequence length="1240" mass="137556">MTISCFSFIVLIASAQSVPKDIKFPDPPVGRSNPSEDTDPEPVPSIFGNRQVSPERVFQEDPTQDLPVPSIFGNRQVSPERVFQEDPTQDLVTEGFSESIVPLDDIVPLDKPAPGTERSNDKEPESPAPPKLKGCSAASGSCILDEGPLQPEEVDEADLDTRIVGGRNSPKGKWNWIVAILAEGNDEPFCGGTLITRRHVLTAAHCIVVRKKVLDERLLLIRAGEYDFTRNEGTEEDFGVSSIDIHPGYNVKNFNNDIAILTLDRRASPGFSLGIFVPNVRRAHIEGQELTVIGWGRTKHGGNNSDILQEVTLPVWTDEECLKVWDTKYYKPGKTFCAGVKEGGKDSCQGDSGGPFVSEFENGYIIDGVVSVGIKCAQPNQPGIYTRVQAYLPWINDIVQKRISPGDIDIHPGYNVKNFNNDIAILTLDRRASPGFSLGIFVPNVRRAHIEGQELTVIGWGRTKHGGNNSDILQEVTLPVWTDEECLKVWDTKYYKPGKTFCAGVKEGGKDSCQGDSGGPFVSEFENGYIIDGVVSVGIKCAQPNQPGIYTRVQAYLPWINDIVQKRISPGCKSTAAGTEYDGSIRYTGSRFLCQRWDADSPQEVIVGKDEEENYCRNPNNDPEGPWCYTQDKKVRFDYCNIPSCTTNRFTDRISGNSNILPQSRPDRQPVIPQPTPPTKRPSQRPPSHSLPADHVIFPGERQRPPQATHTFQDPIPHCDRVPIRGGLFNVTCTTESIVVIGHRRFKYTRSHWAIRGEEDVKNPELWQPCPCGRERRRTVVEEKKDVRRESSRRRRSFAFKDEEVRLFSLRMDGTATKVGRLKAPRRTSPDIIIHFPGSQNTPVKAPPATTSLPSTTTANAVEEKNNQEELLAQLLGIVPSATTSRTLAFTDEAPLEVDSNLPPTREISPARISALKEKSDSDKTLEGFSEVLEPIGFEDQDTPVDDVLDDVPFTKDPLEDPVPICSNTTEGCLIDEKITKEELDQDDLTDRIVGGFVSEKGKWNWIAAIMYTGKDLPTTGIFCGGALITRRHVLTAAHCMVVYSNKVHNPADLTVRLGEHDLNRNEGTERDFGVYHIYMHPKYHLKTQNNDIAILSLDQRAPKVFTWGLYLPGSLKPHPTNQYLTVIGWGKTSFHGSSSNLLREANIPVWSDANCLQTWDSKLYKPGFQLCAGEVRGGVDSCQGDSGGPFVSGRKGAYVLEGIVSAGKKCALPNQPGLYTKVQAYISWIYQVTQKQLEP</sequence>
<accession>A0A7R8ZW63</accession>
<dbReference type="InterPro" id="IPR001314">
    <property type="entry name" value="Peptidase_S1A"/>
</dbReference>
<comment type="similarity">
    <text evidence="17">Belongs to the peptidase S1 family. CLIP subfamily.</text>
</comment>
<dbReference type="InterPro" id="IPR009003">
    <property type="entry name" value="Peptidase_S1_PA"/>
</dbReference>
<dbReference type="OrthoDB" id="126896at2759"/>
<keyword evidence="9 29" id="KW-0732">Signal</keyword>
<dbReference type="InterPro" id="IPR018056">
    <property type="entry name" value="Kringle_CS"/>
</dbReference>
<gene>
    <name evidence="30" type="ORF">CTOB1V02_LOCUS11784</name>
</gene>
<dbReference type="InterPro" id="IPR033116">
    <property type="entry name" value="TRYPSIN_SER"/>
</dbReference>
<evidence type="ECO:0000256" key="24">
    <source>
        <dbReference type="ARBA" id="ARBA00042906"/>
    </source>
</evidence>
<evidence type="ECO:0000256" key="28">
    <source>
        <dbReference type="SAM" id="MobiDB-lite"/>
    </source>
</evidence>
<keyword evidence="12" id="KW-0256">Endoplasmic reticulum</keyword>
<keyword evidence="16" id="KW-0325">Glycoprotein</keyword>
<dbReference type="Pfam" id="PF00089">
    <property type="entry name" value="Trypsin"/>
    <property type="match status" value="3"/>
</dbReference>
<evidence type="ECO:0000256" key="5">
    <source>
        <dbReference type="ARBA" id="ARBA00022572"/>
    </source>
</evidence>
<feature type="region of interest" description="Disordered" evidence="28">
    <location>
        <begin position="653"/>
        <end position="716"/>
    </location>
</feature>
<evidence type="ECO:0000256" key="14">
    <source>
        <dbReference type="ARBA" id="ARBA00023034"/>
    </source>
</evidence>
<dbReference type="GO" id="GO:0004252">
    <property type="term" value="F:serine-type endopeptidase activity"/>
    <property type="evidence" value="ECO:0007669"/>
    <property type="project" value="UniProtKB-EC"/>
</dbReference>
<evidence type="ECO:0000256" key="8">
    <source>
        <dbReference type="ARBA" id="ARBA00022696"/>
    </source>
</evidence>
<dbReference type="GO" id="GO:0006508">
    <property type="term" value="P:proteolysis"/>
    <property type="evidence" value="ECO:0007669"/>
    <property type="project" value="UniProtKB-KW"/>
</dbReference>
<evidence type="ECO:0000256" key="1">
    <source>
        <dbReference type="ARBA" id="ARBA00004240"/>
    </source>
</evidence>
<dbReference type="SUPFAM" id="SSF57440">
    <property type="entry name" value="Kringle-like"/>
    <property type="match status" value="1"/>
</dbReference>
<keyword evidence="5 27" id="KW-0420">Kringle</keyword>
<evidence type="ECO:0000256" key="25">
    <source>
        <dbReference type="ARBA" id="ARBA00052079"/>
    </source>
</evidence>
<keyword evidence="6" id="KW-0768">Sushi</keyword>
<evidence type="ECO:0000256" key="7">
    <source>
        <dbReference type="ARBA" id="ARBA00022670"/>
    </source>
</evidence>
<evidence type="ECO:0000256" key="9">
    <source>
        <dbReference type="ARBA" id="ARBA00022729"/>
    </source>
</evidence>
<evidence type="ECO:0000256" key="29">
    <source>
        <dbReference type="SAM" id="SignalP"/>
    </source>
</evidence>
<dbReference type="Gene3D" id="2.40.10.10">
    <property type="entry name" value="Trypsin-like serine proteases"/>
    <property type="match status" value="3"/>
</dbReference>
<dbReference type="EC" id="3.4.21.69" evidence="20"/>
<evidence type="ECO:0000256" key="15">
    <source>
        <dbReference type="ARBA" id="ARBA00023157"/>
    </source>
</evidence>
<feature type="compositionally biased region" description="Polar residues" evidence="28">
    <location>
        <begin position="653"/>
        <end position="662"/>
    </location>
</feature>
<dbReference type="CDD" id="cd00108">
    <property type="entry name" value="KR"/>
    <property type="match status" value="1"/>
</dbReference>
<dbReference type="FunFam" id="2.40.10.10:FF:000011">
    <property type="entry name" value="Coagulation factor X"/>
    <property type="match status" value="1"/>
</dbReference>
<dbReference type="GO" id="GO:0042381">
    <property type="term" value="P:hemolymph coagulation"/>
    <property type="evidence" value="ECO:0007669"/>
    <property type="project" value="UniProtKB-KW"/>
</dbReference>
<feature type="region of interest" description="Disordered" evidence="28">
    <location>
        <begin position="20"/>
        <end position="88"/>
    </location>
</feature>
<keyword evidence="13" id="KW-0720">Serine protease</keyword>
<evidence type="ECO:0000256" key="27">
    <source>
        <dbReference type="PROSITE-ProRule" id="PRU00121"/>
    </source>
</evidence>
<dbReference type="CDD" id="cd00190">
    <property type="entry name" value="Tryp_SPc"/>
    <property type="match status" value="2"/>
</dbReference>
<keyword evidence="4" id="KW-0964">Secreted</keyword>
<keyword evidence="14" id="KW-0333">Golgi apparatus</keyword>
<evidence type="ECO:0000256" key="18">
    <source>
        <dbReference type="ARBA" id="ARBA00036045"/>
    </source>
</evidence>
<keyword evidence="10" id="KW-0378">Hydrolase</keyword>
<dbReference type="FunFam" id="2.40.10.10:FF:000068">
    <property type="entry name" value="transmembrane protease serine 2"/>
    <property type="match status" value="1"/>
</dbReference>
<dbReference type="PROSITE" id="PS50240">
    <property type="entry name" value="TRYPSIN_DOM"/>
    <property type="match status" value="3"/>
</dbReference>
<keyword evidence="15" id="KW-1015">Disulfide bond</keyword>
<dbReference type="EC" id="3.4.21.84" evidence="26"/>
<evidence type="ECO:0000256" key="3">
    <source>
        <dbReference type="ARBA" id="ARBA00004613"/>
    </source>
</evidence>
<proteinExistence type="inferred from homology"/>
<dbReference type="PANTHER" id="PTHR24264">
    <property type="entry name" value="TRYPSIN-RELATED"/>
    <property type="match status" value="1"/>
</dbReference>
<evidence type="ECO:0000256" key="16">
    <source>
        <dbReference type="ARBA" id="ARBA00023180"/>
    </source>
</evidence>
<evidence type="ECO:0000256" key="2">
    <source>
        <dbReference type="ARBA" id="ARBA00004555"/>
    </source>
</evidence>
<keyword evidence="11" id="KW-0353">Hemolymph clotting</keyword>
<comment type="catalytic activity">
    <reaction evidence="18">
        <text>Degradation of blood coagulation factors Va and VIIIa.</text>
        <dbReference type="EC" id="3.4.21.69"/>
    </reaction>
</comment>
<dbReference type="Pfam" id="PF00051">
    <property type="entry name" value="Kringle"/>
    <property type="match status" value="1"/>
</dbReference>
<keyword evidence="8" id="KW-0356">Hemostasis</keyword>
<evidence type="ECO:0000256" key="23">
    <source>
        <dbReference type="ARBA" id="ARBA00042403"/>
    </source>
</evidence>
<dbReference type="AlphaFoldDB" id="A0A7R8ZW63"/>
<dbReference type="GO" id="GO:0005615">
    <property type="term" value="C:extracellular space"/>
    <property type="evidence" value="ECO:0007669"/>
    <property type="project" value="TreeGrafter"/>
</dbReference>
<dbReference type="InterPro" id="IPR043504">
    <property type="entry name" value="Peptidase_S1_PA_chymotrypsin"/>
</dbReference>
<dbReference type="GO" id="GO:0005783">
    <property type="term" value="C:endoplasmic reticulum"/>
    <property type="evidence" value="ECO:0007669"/>
    <property type="project" value="UniProtKB-SubCell"/>
</dbReference>
<evidence type="ECO:0000256" key="10">
    <source>
        <dbReference type="ARBA" id="ARBA00022801"/>
    </source>
</evidence>
<dbReference type="InterPro" id="IPR000001">
    <property type="entry name" value="Kringle"/>
</dbReference>